<evidence type="ECO:0000256" key="10">
    <source>
        <dbReference type="SAM" id="MobiDB-lite"/>
    </source>
</evidence>
<dbReference type="GO" id="GO:0005484">
    <property type="term" value="F:SNAP receptor activity"/>
    <property type="evidence" value="ECO:0007669"/>
    <property type="project" value="TreeGrafter"/>
</dbReference>
<keyword evidence="6" id="KW-0931">ER-Golgi transport</keyword>
<keyword evidence="8 11" id="KW-1133">Transmembrane helix</keyword>
<keyword evidence="4 11" id="KW-0812">Transmembrane</keyword>
<feature type="transmembrane region" description="Helical" evidence="11">
    <location>
        <begin position="313"/>
        <end position="332"/>
    </location>
</feature>
<gene>
    <name evidence="12" type="ORF">F1559_001962</name>
</gene>
<dbReference type="GO" id="GO:0005789">
    <property type="term" value="C:endoplasmic reticulum membrane"/>
    <property type="evidence" value="ECO:0007669"/>
    <property type="project" value="UniProtKB-SubCell"/>
</dbReference>
<dbReference type="EMBL" id="VWRR01000016">
    <property type="protein sequence ID" value="KAF6001047.1"/>
    <property type="molecule type" value="Genomic_DNA"/>
</dbReference>
<keyword evidence="7" id="KW-0653">Protein transport</keyword>
<evidence type="ECO:0000256" key="2">
    <source>
        <dbReference type="ARBA" id="ARBA00007891"/>
    </source>
</evidence>
<dbReference type="GO" id="GO:0015031">
    <property type="term" value="P:protein transport"/>
    <property type="evidence" value="ECO:0007669"/>
    <property type="project" value="UniProtKB-KW"/>
</dbReference>
<proteinExistence type="inferred from homology"/>
<dbReference type="Proteomes" id="UP000530660">
    <property type="component" value="Unassembled WGS sequence"/>
</dbReference>
<dbReference type="GO" id="GO:0031201">
    <property type="term" value="C:SNARE complex"/>
    <property type="evidence" value="ECO:0007669"/>
    <property type="project" value="TreeGrafter"/>
</dbReference>
<name>A0A7J7IES3_9RHOD</name>
<evidence type="ECO:0000256" key="7">
    <source>
        <dbReference type="ARBA" id="ARBA00022927"/>
    </source>
</evidence>
<evidence type="ECO:0000256" key="5">
    <source>
        <dbReference type="ARBA" id="ARBA00022824"/>
    </source>
</evidence>
<evidence type="ECO:0000256" key="8">
    <source>
        <dbReference type="ARBA" id="ARBA00022989"/>
    </source>
</evidence>
<comment type="caution">
    <text evidence="12">The sequence shown here is derived from an EMBL/GenBank/DDBJ whole genome shotgun (WGS) entry which is preliminary data.</text>
</comment>
<dbReference type="PANTHER" id="PTHR13050">
    <property type="entry name" value="USE1-LIKE PROTEIN"/>
    <property type="match status" value="1"/>
</dbReference>
<evidence type="ECO:0000256" key="6">
    <source>
        <dbReference type="ARBA" id="ARBA00022892"/>
    </source>
</evidence>
<accession>A0A7J7IES3</accession>
<organism evidence="12 13">
    <name type="scientific">Cyanidiococcus yangmingshanensis</name>
    <dbReference type="NCBI Taxonomy" id="2690220"/>
    <lineage>
        <taxon>Eukaryota</taxon>
        <taxon>Rhodophyta</taxon>
        <taxon>Bangiophyceae</taxon>
        <taxon>Cyanidiales</taxon>
        <taxon>Cyanidiaceae</taxon>
        <taxon>Cyanidiococcus</taxon>
    </lineage>
</organism>
<reference evidence="12 13" key="1">
    <citation type="journal article" date="2020" name="J. Phycol.">
        <title>Comparative genome analysis reveals Cyanidiococcus gen. nov., a new extremophilic red algal genus sister to Cyanidioschyzon (Cyanidioschyzonaceae, Rhodophyta).</title>
        <authorList>
            <person name="Liu S.-L."/>
            <person name="Chiang Y.-R."/>
            <person name="Yoon H.S."/>
            <person name="Fu H.-Y."/>
        </authorList>
    </citation>
    <scope>NUCLEOTIDE SEQUENCE [LARGE SCALE GENOMIC DNA]</scope>
    <source>
        <strain evidence="12 13">THAL066</strain>
    </source>
</reference>
<feature type="region of interest" description="Disordered" evidence="10">
    <location>
        <begin position="15"/>
        <end position="34"/>
    </location>
</feature>
<dbReference type="AlphaFoldDB" id="A0A7J7IES3"/>
<evidence type="ECO:0000256" key="11">
    <source>
        <dbReference type="SAM" id="Phobius"/>
    </source>
</evidence>
<evidence type="ECO:0000256" key="1">
    <source>
        <dbReference type="ARBA" id="ARBA00004163"/>
    </source>
</evidence>
<sequence>MKQQAAPRDAIECTNLVRPTPGGENAPWTELASTPPESRRVLRALLRTVDQSLVQLENWLKMAERGLPDSLETGTLYETLVKATHLETYFSALDYVSKTACDRSGGEIDERLNLSSSISNYREQFRTLQNTIERLVSPEGAPAAGTCFHGVAGQSSLTPQEASIAAALFEYSECFPLFQSEALKRSPDKPSNPAQLRRRRRPVALEQSWVDLPDWASVEDRQASRTLRRNTAELPDTIEVHRQLQDRCAEVLSETVARIRVEAENIHATVVSDNEVLGKMQQKSEGNLTVIRAQNRRLGIYVQDRVRSICSQWLLIVIAGLLWLVAFLAIRLG</sequence>
<keyword evidence="13" id="KW-1185">Reference proteome</keyword>
<dbReference type="PANTHER" id="PTHR13050:SF7">
    <property type="entry name" value="VESICLE TRANSPORT PROTEIN USE1"/>
    <property type="match status" value="1"/>
</dbReference>
<keyword evidence="5" id="KW-0256">Endoplasmic reticulum</keyword>
<comment type="subcellular location">
    <subcellularLocation>
        <location evidence="1">Endoplasmic reticulum membrane</location>
        <topology evidence="1">Single-pass type IV membrane protein</topology>
    </subcellularLocation>
</comment>
<keyword evidence="9 11" id="KW-0472">Membrane</keyword>
<comment type="similarity">
    <text evidence="2">Belongs to the USE1 family.</text>
</comment>
<dbReference type="GO" id="GO:0006890">
    <property type="term" value="P:retrograde vesicle-mediated transport, Golgi to endoplasmic reticulum"/>
    <property type="evidence" value="ECO:0007669"/>
    <property type="project" value="TreeGrafter"/>
</dbReference>
<dbReference type="OrthoDB" id="10558702at2759"/>
<dbReference type="InterPro" id="IPR019150">
    <property type="entry name" value="Vesicle_transport_protein_Use1"/>
</dbReference>
<evidence type="ECO:0000313" key="13">
    <source>
        <dbReference type="Proteomes" id="UP000530660"/>
    </source>
</evidence>
<evidence type="ECO:0000256" key="3">
    <source>
        <dbReference type="ARBA" id="ARBA00022448"/>
    </source>
</evidence>
<evidence type="ECO:0000313" key="12">
    <source>
        <dbReference type="EMBL" id="KAF6001047.1"/>
    </source>
</evidence>
<evidence type="ECO:0000256" key="9">
    <source>
        <dbReference type="ARBA" id="ARBA00023136"/>
    </source>
</evidence>
<protein>
    <submittedName>
        <fullName evidence="12">Uncharacterized protein</fullName>
    </submittedName>
</protein>
<keyword evidence="3" id="KW-0813">Transport</keyword>
<evidence type="ECO:0000256" key="4">
    <source>
        <dbReference type="ARBA" id="ARBA00022692"/>
    </source>
</evidence>